<dbReference type="InterPro" id="IPR013517">
    <property type="entry name" value="FG-GAP"/>
</dbReference>
<dbReference type="InterPro" id="IPR012334">
    <property type="entry name" value="Pectin_lyas_fold"/>
</dbReference>
<dbReference type="InterPro" id="IPR026457">
    <property type="entry name" value="CSLREA_Nterm"/>
</dbReference>
<proteinExistence type="predicted"/>
<gene>
    <name evidence="3" type="ORF">AVDCRST_MAG74-3361</name>
</gene>
<feature type="signal peptide" evidence="2">
    <location>
        <begin position="1"/>
        <end position="23"/>
    </location>
</feature>
<feature type="chain" id="PRO_5026677030" evidence="2">
    <location>
        <begin position="24"/>
        <end position="705"/>
    </location>
</feature>
<organism evidence="3">
    <name type="scientific">uncultured Pyrinomonadaceae bacterium</name>
    <dbReference type="NCBI Taxonomy" id="2283094"/>
    <lineage>
        <taxon>Bacteria</taxon>
        <taxon>Pseudomonadati</taxon>
        <taxon>Acidobacteriota</taxon>
        <taxon>Blastocatellia</taxon>
        <taxon>Blastocatellales</taxon>
        <taxon>Pyrinomonadaceae</taxon>
        <taxon>environmental samples</taxon>
    </lineage>
</organism>
<dbReference type="Gene3D" id="2.160.20.10">
    <property type="entry name" value="Single-stranded right-handed beta-helix, Pectin lyase-like"/>
    <property type="match status" value="1"/>
</dbReference>
<dbReference type="InterPro" id="IPR059226">
    <property type="entry name" value="Choice_anch_Q_dom"/>
</dbReference>
<dbReference type="Pfam" id="PF13517">
    <property type="entry name" value="FG-GAP_3"/>
    <property type="match status" value="2"/>
</dbReference>
<dbReference type="EMBL" id="CADCUR010000288">
    <property type="protein sequence ID" value="CAA9426352.1"/>
    <property type="molecule type" value="Genomic_DNA"/>
</dbReference>
<dbReference type="InterPro" id="IPR011050">
    <property type="entry name" value="Pectin_lyase_fold/virulence"/>
</dbReference>
<dbReference type="PANTHER" id="PTHR39431">
    <property type="entry name" value="FRPA/C-RELATED PROTEIN"/>
    <property type="match status" value="1"/>
</dbReference>
<dbReference type="SUPFAM" id="SSF69318">
    <property type="entry name" value="Integrin alpha N-terminal domain"/>
    <property type="match status" value="2"/>
</dbReference>
<keyword evidence="1 2" id="KW-0732">Signal</keyword>
<dbReference type="AlphaFoldDB" id="A0A6J4PXF2"/>
<evidence type="ECO:0000256" key="2">
    <source>
        <dbReference type="SAM" id="SignalP"/>
    </source>
</evidence>
<protein>
    <submittedName>
        <fullName evidence="3">Multicopper oxidase</fullName>
    </submittedName>
</protein>
<dbReference type="NCBIfam" id="TIGR04214">
    <property type="entry name" value="CSLREA_Nterm"/>
    <property type="match status" value="1"/>
</dbReference>
<dbReference type="NCBIfam" id="NF041518">
    <property type="entry name" value="choice_anch_Q"/>
    <property type="match status" value="1"/>
</dbReference>
<dbReference type="PANTHER" id="PTHR39431:SF1">
    <property type="entry name" value="FRPA_C-RELATED PROTEIN"/>
    <property type="match status" value="1"/>
</dbReference>
<dbReference type="Gene3D" id="2.130.10.130">
    <property type="entry name" value="Integrin alpha, N-terminal"/>
    <property type="match status" value="1"/>
</dbReference>
<sequence>MDNFVKTFLSFCFALCFAQAAFSATYTVTKIADTNDGACDADCSLREAVAAAAAIDNDTIQFSALFNQAQTITLSGTDIIIAANGTLAINGAGTNLLTISGNNASRVFTNNTGAVTNISNLRVTGGNGASTVTTGRAGGVYNNGGTLTLNNVVVTGNTAANGGGLNNTGTTASPGTVNLINCTVSNNMATGSGGGMQNFSGGFLNIIGSTFSGNTSQSTLTGGGAIQANGTLNIANSTFSGNTAQGGDGGAFFYNGQGLTMNNATITNNTATTGAGGFHKSTTLLNANIRNTIIAGNTGDAATPDVAGAISSQGNNLIGVVGTSTGWVASDLLNTPARLGPLANNGGPTQTHTLQPTSPAINAGNNCVVNASCATGNPQAPLTTDQRGAGFPRQVGAAVDIGAFEFNPASVPSRTPFDFDGDGRTDYGVFRPSNGTWYLNRSTAGAYAVQFGISSDRLVPVDYDGDGKTDVAVWRAGALGYFYILNSSNNTVRTEQFGRTGDDPRVVGDWDGDGKADPAVYRSGAAGEQSFFFYRPSAQPGVNFVPILWGTAGDTPVRGDFDGDGKLDAAVYRASNNTWYIRQSSNNQPRYAQWGNASDERLEGDFDGDGKTDLVVFRAGLWAILQSSNNQQRYQQFGQAGDRPVSGDYDGDGKTDFAVWRAGVFYVLLSNGNQAQGIQFGTSSDVPVASAFLRGEVIIASPFEP</sequence>
<reference evidence="3" key="1">
    <citation type="submission" date="2020-02" db="EMBL/GenBank/DDBJ databases">
        <authorList>
            <person name="Meier V. D."/>
        </authorList>
    </citation>
    <scope>NUCLEOTIDE SEQUENCE</scope>
    <source>
        <strain evidence="3">AVDCRST_MAG74</strain>
    </source>
</reference>
<accession>A0A6J4PXF2</accession>
<evidence type="ECO:0000256" key="1">
    <source>
        <dbReference type="ARBA" id="ARBA00022729"/>
    </source>
</evidence>
<dbReference type="InterPro" id="IPR028994">
    <property type="entry name" value="Integrin_alpha_N"/>
</dbReference>
<name>A0A6J4PXF2_9BACT</name>
<evidence type="ECO:0000313" key="3">
    <source>
        <dbReference type="EMBL" id="CAA9426352.1"/>
    </source>
</evidence>
<dbReference type="SUPFAM" id="SSF51126">
    <property type="entry name" value="Pectin lyase-like"/>
    <property type="match status" value="1"/>
</dbReference>